<dbReference type="RefSeq" id="WP_085228990.1">
    <property type="nucleotide sequence ID" value="NZ_BSQD01000008.1"/>
</dbReference>
<dbReference type="Gene3D" id="3.30.750.24">
    <property type="entry name" value="STAS domain"/>
    <property type="match status" value="1"/>
</dbReference>
<dbReference type="Pfam" id="PF01740">
    <property type="entry name" value="STAS"/>
    <property type="match status" value="1"/>
</dbReference>
<feature type="transmembrane region" description="Helical" evidence="5">
    <location>
        <begin position="61"/>
        <end position="77"/>
    </location>
</feature>
<feature type="transmembrane region" description="Helical" evidence="5">
    <location>
        <begin position="301"/>
        <end position="317"/>
    </location>
</feature>
<proteinExistence type="predicted"/>
<sequence length="590" mass="62534">MPHFPDEPGASRFDRLLPGVGALRQYRLSWLRHDALAGVTLSTVLIPSGLAYAAAAGMPPVSGLYASLAALLAYAVFGPSRILILGPDSALIALVAASAAFTAGRAGQATELGGALALMSGVICIAVGLLRLGFVADLLSTPIRYGYLNGTMLTIAIAQLPKMLGFSAQGTSFVDQARSIFKGVAEGRVNLIALMIGALSFAIIVALRRWAPRVPGALVSVVGAMLAVSALGLADHGAIEVVGALPQGLPRVGLPHVAPHDWLALAGTSAAIALVSFTDISLLSRTYELRTGHAVERNKEFIALGVANMACAFAHGFPVGASGSRTPVAEAAGAKTQLTGIFASCIIALLLLFAPRIMRHLPLASLAAVVTAASAGLLEIASVLRLYRLRRNEFVQSIVCTLGVVTLGVVNGVGIALALALLAFVWRAWRPYTAVLGRIDGVKGYHDIGRHPDARRIPGLVLFRWDAPLFFANAEIFHDRVMQVVKDAPTPTREIVIAAEPVTDIDVTAADMFARLLDELHEAHVQLGFAELKGPVKDSLKRYGIFERIGADRFSPTIGRAVDRYLNEQDVQWHDWEDDERPGTPGPPPR</sequence>
<dbReference type="EMBL" id="FXAH01000011">
    <property type="protein sequence ID" value="SMF58426.1"/>
    <property type="molecule type" value="Genomic_DNA"/>
</dbReference>
<gene>
    <name evidence="7" type="ORF">SAMN06295900_11189</name>
</gene>
<dbReference type="AlphaFoldDB" id="A0A1X7FTC2"/>
<feature type="domain" description="STAS" evidence="6">
    <location>
        <begin position="450"/>
        <end position="565"/>
    </location>
</feature>
<evidence type="ECO:0000256" key="5">
    <source>
        <dbReference type="SAM" id="Phobius"/>
    </source>
</evidence>
<feature type="transmembrane region" description="Helical" evidence="5">
    <location>
        <begin position="394"/>
        <end position="426"/>
    </location>
</feature>
<dbReference type="Pfam" id="PF00916">
    <property type="entry name" value="Sulfate_transp"/>
    <property type="match status" value="1"/>
</dbReference>
<feature type="transmembrane region" description="Helical" evidence="5">
    <location>
        <begin position="262"/>
        <end position="280"/>
    </location>
</feature>
<organism evidence="7 8">
    <name type="scientific">Trinickia caryophylli</name>
    <name type="common">Paraburkholderia caryophylli</name>
    <dbReference type="NCBI Taxonomy" id="28094"/>
    <lineage>
        <taxon>Bacteria</taxon>
        <taxon>Pseudomonadati</taxon>
        <taxon>Pseudomonadota</taxon>
        <taxon>Betaproteobacteria</taxon>
        <taxon>Burkholderiales</taxon>
        <taxon>Burkholderiaceae</taxon>
        <taxon>Trinickia</taxon>
    </lineage>
</organism>
<feature type="transmembrane region" description="Helical" evidence="5">
    <location>
        <begin position="366"/>
        <end position="388"/>
    </location>
</feature>
<dbReference type="InterPro" id="IPR036513">
    <property type="entry name" value="STAS_dom_sf"/>
</dbReference>
<evidence type="ECO:0000259" key="6">
    <source>
        <dbReference type="PROSITE" id="PS50801"/>
    </source>
</evidence>
<evidence type="ECO:0000313" key="7">
    <source>
        <dbReference type="EMBL" id="SMF58426.1"/>
    </source>
</evidence>
<keyword evidence="4 5" id="KW-0472">Membrane</keyword>
<dbReference type="STRING" id="28094.SAMN06295900_11189"/>
<evidence type="ECO:0000313" key="8">
    <source>
        <dbReference type="Proteomes" id="UP000192911"/>
    </source>
</evidence>
<reference evidence="8" key="1">
    <citation type="submission" date="2017-04" db="EMBL/GenBank/DDBJ databases">
        <authorList>
            <person name="Varghese N."/>
            <person name="Submissions S."/>
        </authorList>
    </citation>
    <scope>NUCLEOTIDE SEQUENCE [LARGE SCALE GENOMIC DNA]</scope>
    <source>
        <strain evidence="8">Ballard 720</strain>
    </source>
</reference>
<feature type="transmembrane region" description="Helical" evidence="5">
    <location>
        <begin position="35"/>
        <end position="55"/>
    </location>
</feature>
<name>A0A1X7FTC2_TRICW</name>
<feature type="transmembrane region" description="Helical" evidence="5">
    <location>
        <begin position="214"/>
        <end position="234"/>
    </location>
</feature>
<feature type="transmembrane region" description="Helical" evidence="5">
    <location>
        <begin position="188"/>
        <end position="207"/>
    </location>
</feature>
<accession>A0A1X7FTC2</accession>
<dbReference type="InterPro" id="IPR002645">
    <property type="entry name" value="STAS_dom"/>
</dbReference>
<evidence type="ECO:0000256" key="2">
    <source>
        <dbReference type="ARBA" id="ARBA00022692"/>
    </source>
</evidence>
<comment type="subcellular location">
    <subcellularLocation>
        <location evidence="1">Membrane</location>
        <topology evidence="1">Multi-pass membrane protein</topology>
    </subcellularLocation>
</comment>
<dbReference type="InterPro" id="IPR011547">
    <property type="entry name" value="SLC26A/SulP_dom"/>
</dbReference>
<feature type="transmembrane region" description="Helical" evidence="5">
    <location>
        <begin position="112"/>
        <end position="134"/>
    </location>
</feature>
<evidence type="ECO:0000256" key="1">
    <source>
        <dbReference type="ARBA" id="ARBA00004141"/>
    </source>
</evidence>
<dbReference type="GeneID" id="95552934"/>
<keyword evidence="3 5" id="KW-1133">Transmembrane helix</keyword>
<evidence type="ECO:0000256" key="3">
    <source>
        <dbReference type="ARBA" id="ARBA00022989"/>
    </source>
</evidence>
<dbReference type="GO" id="GO:0016020">
    <property type="term" value="C:membrane"/>
    <property type="evidence" value="ECO:0007669"/>
    <property type="project" value="UniProtKB-SubCell"/>
</dbReference>
<dbReference type="InterPro" id="IPR001902">
    <property type="entry name" value="SLC26A/SulP_fam"/>
</dbReference>
<feature type="transmembrane region" description="Helical" evidence="5">
    <location>
        <begin position="146"/>
        <end position="168"/>
    </location>
</feature>
<keyword evidence="8" id="KW-1185">Reference proteome</keyword>
<protein>
    <submittedName>
        <fullName evidence="7">High affinity sulphate transporter 1</fullName>
    </submittedName>
</protein>
<dbReference type="PANTHER" id="PTHR11814">
    <property type="entry name" value="SULFATE TRANSPORTER"/>
    <property type="match status" value="1"/>
</dbReference>
<dbReference type="SUPFAM" id="SSF52091">
    <property type="entry name" value="SpoIIaa-like"/>
    <property type="match status" value="1"/>
</dbReference>
<dbReference type="PROSITE" id="PS50801">
    <property type="entry name" value="STAS"/>
    <property type="match status" value="1"/>
</dbReference>
<dbReference type="GO" id="GO:0055085">
    <property type="term" value="P:transmembrane transport"/>
    <property type="evidence" value="ECO:0007669"/>
    <property type="project" value="InterPro"/>
</dbReference>
<feature type="transmembrane region" description="Helical" evidence="5">
    <location>
        <begin position="337"/>
        <end position="354"/>
    </location>
</feature>
<keyword evidence="2 5" id="KW-0812">Transmembrane</keyword>
<dbReference type="CDD" id="cd07042">
    <property type="entry name" value="STAS_SulP_like_sulfate_transporter"/>
    <property type="match status" value="1"/>
</dbReference>
<dbReference type="Proteomes" id="UP000192911">
    <property type="component" value="Unassembled WGS sequence"/>
</dbReference>
<dbReference type="OrthoDB" id="9769739at2"/>
<evidence type="ECO:0000256" key="4">
    <source>
        <dbReference type="ARBA" id="ARBA00023136"/>
    </source>
</evidence>